<dbReference type="AlphaFoldDB" id="X1LRY5"/>
<dbReference type="GO" id="GO:0043571">
    <property type="term" value="P:maintenance of CRISPR repeat elements"/>
    <property type="evidence" value="ECO:0007669"/>
    <property type="project" value="InterPro"/>
</dbReference>
<gene>
    <name evidence="8" type="ORF">S06H3_12548</name>
</gene>
<keyword evidence="6" id="KW-0051">Antiviral defense</keyword>
<keyword evidence="2" id="KW-0479">Metal-binding</keyword>
<keyword evidence="5" id="KW-0460">Magnesium</keyword>
<name>X1LRY5_9ZZZZ</name>
<dbReference type="InterPro" id="IPR002729">
    <property type="entry name" value="CRISPR-assoc_Cas1"/>
</dbReference>
<evidence type="ECO:0000256" key="1">
    <source>
        <dbReference type="ARBA" id="ARBA00022722"/>
    </source>
</evidence>
<dbReference type="PANTHER" id="PTHR43219:SF2">
    <property type="entry name" value="CRISPR-ASSOCIATED ENDONUCLEASE CAS1"/>
    <property type="match status" value="1"/>
</dbReference>
<keyword evidence="1" id="KW-0540">Nuclease</keyword>
<dbReference type="GO" id="GO:0046872">
    <property type="term" value="F:metal ion binding"/>
    <property type="evidence" value="ECO:0007669"/>
    <property type="project" value="UniProtKB-KW"/>
</dbReference>
<dbReference type="Pfam" id="PF01867">
    <property type="entry name" value="Cas_Cas1"/>
    <property type="match status" value="1"/>
</dbReference>
<evidence type="ECO:0000256" key="4">
    <source>
        <dbReference type="ARBA" id="ARBA00022801"/>
    </source>
</evidence>
<evidence type="ECO:0000313" key="8">
    <source>
        <dbReference type="EMBL" id="GAI08556.1"/>
    </source>
</evidence>
<keyword evidence="3" id="KW-0255">Endonuclease</keyword>
<dbReference type="PANTHER" id="PTHR43219">
    <property type="entry name" value="CRISPR-ASSOCIATED ENDONUCLEASE CAS1"/>
    <property type="match status" value="1"/>
</dbReference>
<evidence type="ECO:0000256" key="2">
    <source>
        <dbReference type="ARBA" id="ARBA00022723"/>
    </source>
</evidence>
<protein>
    <recommendedName>
        <fullName evidence="9">CRISPR-associated endonuclease Cas1</fullName>
    </recommendedName>
</protein>
<organism evidence="8">
    <name type="scientific">marine sediment metagenome</name>
    <dbReference type="NCBI Taxonomy" id="412755"/>
    <lineage>
        <taxon>unclassified sequences</taxon>
        <taxon>metagenomes</taxon>
        <taxon>ecological metagenomes</taxon>
    </lineage>
</organism>
<dbReference type="EMBL" id="BARV01006137">
    <property type="protein sequence ID" value="GAI08556.1"/>
    <property type="molecule type" value="Genomic_DNA"/>
</dbReference>
<reference evidence="8" key="1">
    <citation type="journal article" date="2014" name="Front. Microbiol.">
        <title>High frequency of phylogenetically diverse reductive dehalogenase-homologous genes in deep subseafloor sedimentary metagenomes.</title>
        <authorList>
            <person name="Kawai M."/>
            <person name="Futagami T."/>
            <person name="Toyoda A."/>
            <person name="Takaki Y."/>
            <person name="Nishi S."/>
            <person name="Hori S."/>
            <person name="Arai W."/>
            <person name="Tsubouchi T."/>
            <person name="Morono Y."/>
            <person name="Uchiyama I."/>
            <person name="Ito T."/>
            <person name="Fujiyama A."/>
            <person name="Inagaki F."/>
            <person name="Takami H."/>
        </authorList>
    </citation>
    <scope>NUCLEOTIDE SEQUENCE</scope>
    <source>
        <strain evidence="8">Expedition CK06-06</strain>
    </source>
</reference>
<keyword evidence="4" id="KW-0378">Hydrolase</keyword>
<evidence type="ECO:0000256" key="6">
    <source>
        <dbReference type="ARBA" id="ARBA00023118"/>
    </source>
</evidence>
<dbReference type="Gene3D" id="3.100.10.20">
    <property type="entry name" value="CRISPR-associated endonuclease Cas1, N-terminal domain"/>
    <property type="match status" value="1"/>
</dbReference>
<dbReference type="GO" id="GO:0003676">
    <property type="term" value="F:nucleic acid binding"/>
    <property type="evidence" value="ECO:0007669"/>
    <property type="project" value="InterPro"/>
</dbReference>
<sequence>MKRDYYLLKSGRLRRKENTIYLEASDGKIPIPINDVNSILAFGELDVNSKLLVFLAQNKVPVHFAAISVAPST</sequence>
<comment type="caution">
    <text evidence="8">The sequence shown here is derived from an EMBL/GenBank/DDBJ whole genome shotgun (WGS) entry which is preliminary data.</text>
</comment>
<evidence type="ECO:0000256" key="3">
    <source>
        <dbReference type="ARBA" id="ARBA00022759"/>
    </source>
</evidence>
<dbReference type="GO" id="GO:0004520">
    <property type="term" value="F:DNA endonuclease activity"/>
    <property type="evidence" value="ECO:0007669"/>
    <property type="project" value="InterPro"/>
</dbReference>
<keyword evidence="7" id="KW-0464">Manganese</keyword>
<dbReference type="GO" id="GO:0051607">
    <property type="term" value="P:defense response to virus"/>
    <property type="evidence" value="ECO:0007669"/>
    <property type="project" value="UniProtKB-KW"/>
</dbReference>
<evidence type="ECO:0000256" key="7">
    <source>
        <dbReference type="ARBA" id="ARBA00023211"/>
    </source>
</evidence>
<dbReference type="InterPro" id="IPR042211">
    <property type="entry name" value="CRISPR-assoc_Cas1_N"/>
</dbReference>
<evidence type="ECO:0008006" key="9">
    <source>
        <dbReference type="Google" id="ProtNLM"/>
    </source>
</evidence>
<dbReference type="InterPro" id="IPR019858">
    <property type="entry name" value="CRISPR-assoc_Cas1_HMARI/TNEAP"/>
</dbReference>
<dbReference type="GO" id="GO:0016787">
    <property type="term" value="F:hydrolase activity"/>
    <property type="evidence" value="ECO:0007669"/>
    <property type="project" value="UniProtKB-KW"/>
</dbReference>
<accession>X1LRY5</accession>
<proteinExistence type="predicted"/>
<evidence type="ECO:0000256" key="5">
    <source>
        <dbReference type="ARBA" id="ARBA00022842"/>
    </source>
</evidence>